<keyword evidence="3" id="KW-0805">Transcription regulation</keyword>
<reference evidence="11 12" key="1">
    <citation type="journal article" date="2021" name="Commun. Biol.">
        <title>The genome of Shorea leprosula (Dipterocarpaceae) highlights the ecological relevance of drought in aseasonal tropical rainforests.</title>
        <authorList>
            <person name="Ng K.K.S."/>
            <person name="Kobayashi M.J."/>
            <person name="Fawcett J.A."/>
            <person name="Hatakeyama M."/>
            <person name="Paape T."/>
            <person name="Ng C.H."/>
            <person name="Ang C.C."/>
            <person name="Tnah L.H."/>
            <person name="Lee C.T."/>
            <person name="Nishiyama T."/>
            <person name="Sese J."/>
            <person name="O'Brien M.J."/>
            <person name="Copetti D."/>
            <person name="Mohd Noor M.I."/>
            <person name="Ong R.C."/>
            <person name="Putra M."/>
            <person name="Sireger I.Z."/>
            <person name="Indrioko S."/>
            <person name="Kosugi Y."/>
            <person name="Izuno A."/>
            <person name="Isagi Y."/>
            <person name="Lee S.L."/>
            <person name="Shimizu K.K."/>
        </authorList>
    </citation>
    <scope>NUCLEOTIDE SEQUENCE [LARGE SCALE GENOMIC DNA]</scope>
    <source>
        <strain evidence="11">214</strain>
    </source>
</reference>
<keyword evidence="2" id="KW-0936">Ethylene signaling pathway</keyword>
<keyword evidence="6" id="KW-0804">Transcription</keyword>
<dbReference type="PANTHER" id="PTHR31194:SF202">
    <property type="entry name" value="ETHYLENE-RESPONSIVE TRANSCRIPTION FACTOR ERF070"/>
    <property type="match status" value="1"/>
</dbReference>
<evidence type="ECO:0000313" key="11">
    <source>
        <dbReference type="EMBL" id="GKV31279.1"/>
    </source>
</evidence>
<proteinExistence type="inferred from homology"/>
<gene>
    <name evidence="11" type="ORF">SLEP1_g39986</name>
</gene>
<keyword evidence="7" id="KW-0539">Nucleus</keyword>
<dbReference type="SMART" id="SM00380">
    <property type="entry name" value="AP2"/>
    <property type="match status" value="1"/>
</dbReference>
<feature type="domain" description="AP2/ERF" evidence="10">
    <location>
        <begin position="127"/>
        <end position="184"/>
    </location>
</feature>
<evidence type="ECO:0000256" key="6">
    <source>
        <dbReference type="ARBA" id="ARBA00023163"/>
    </source>
</evidence>
<keyword evidence="4" id="KW-0238">DNA-binding</keyword>
<dbReference type="Gene3D" id="3.30.730.10">
    <property type="entry name" value="AP2/ERF domain"/>
    <property type="match status" value="1"/>
</dbReference>
<accession>A0AAV5L283</accession>
<evidence type="ECO:0000256" key="7">
    <source>
        <dbReference type="ARBA" id="ARBA00023242"/>
    </source>
</evidence>
<dbReference type="AlphaFoldDB" id="A0AAV5L283"/>
<dbReference type="SUPFAM" id="SSF54171">
    <property type="entry name" value="DNA-binding domain"/>
    <property type="match status" value="1"/>
</dbReference>
<dbReference type="GO" id="GO:0003700">
    <property type="term" value="F:DNA-binding transcription factor activity"/>
    <property type="evidence" value="ECO:0007669"/>
    <property type="project" value="InterPro"/>
</dbReference>
<comment type="similarity">
    <text evidence="8">Belongs to the AP2/ERF transcription factor family. ERF subfamily.</text>
</comment>
<dbReference type="PANTHER" id="PTHR31194">
    <property type="entry name" value="SHN SHINE , DNA BINDING / TRANSCRIPTION FACTOR"/>
    <property type="match status" value="1"/>
</dbReference>
<evidence type="ECO:0000259" key="10">
    <source>
        <dbReference type="PROSITE" id="PS51032"/>
    </source>
</evidence>
<keyword evidence="12" id="KW-1185">Reference proteome</keyword>
<dbReference type="FunFam" id="3.30.730.10:FF:000001">
    <property type="entry name" value="Ethylene-responsive transcription factor 2"/>
    <property type="match status" value="1"/>
</dbReference>
<evidence type="ECO:0000256" key="9">
    <source>
        <dbReference type="SAM" id="MobiDB-lite"/>
    </source>
</evidence>
<dbReference type="InterPro" id="IPR036955">
    <property type="entry name" value="AP2/ERF_dom_sf"/>
</dbReference>
<comment type="caution">
    <text evidence="11">The sequence shown here is derived from an EMBL/GenBank/DDBJ whole genome shotgun (WGS) entry which is preliminary data.</text>
</comment>
<feature type="compositionally biased region" description="Polar residues" evidence="9">
    <location>
        <begin position="272"/>
        <end position="285"/>
    </location>
</feature>
<dbReference type="EMBL" id="BPVZ01000090">
    <property type="protein sequence ID" value="GKV31279.1"/>
    <property type="molecule type" value="Genomic_DNA"/>
</dbReference>
<name>A0AAV5L283_9ROSI</name>
<protein>
    <recommendedName>
        <fullName evidence="10">AP2/ERF domain-containing protein</fullName>
    </recommendedName>
</protein>
<evidence type="ECO:0000256" key="5">
    <source>
        <dbReference type="ARBA" id="ARBA00023159"/>
    </source>
</evidence>
<evidence type="ECO:0000313" key="12">
    <source>
        <dbReference type="Proteomes" id="UP001054252"/>
    </source>
</evidence>
<dbReference type="GO" id="GO:0003677">
    <property type="term" value="F:DNA binding"/>
    <property type="evidence" value="ECO:0007669"/>
    <property type="project" value="UniProtKB-KW"/>
</dbReference>
<feature type="region of interest" description="Disordered" evidence="9">
    <location>
        <begin position="269"/>
        <end position="328"/>
    </location>
</feature>
<dbReference type="InterPro" id="IPR050913">
    <property type="entry name" value="AP2/ERF_ERF"/>
</dbReference>
<dbReference type="Proteomes" id="UP001054252">
    <property type="component" value="Unassembled WGS sequence"/>
</dbReference>
<sequence>MKQRISCPIKYTEHRNVTKKFTKGLKNRRVSDHSAAASRVVRISVADPDATDSSSDEEGEFFPRQRGKRYVSIINIEDGCKNGSGSGSVLCNKRKRTTAAAAAAAPAAEVPVGPRQVKVSLKTNGKKFRGVRQRPWGKWAAEIRDPGLRKRLWLGTYDTAEEAAIVYDNAAIKLRGPDAWTNFVTPPARGTENEKPRIDMASVSGYDSGDESRNLSSPTSVPEHEVFPECEGEMSLFDDFGDCLLSDYLDKPFPDAFLDIPVPELSPLHPSSEISPDNSFLNSNDFGDEFLDTPQDLGSSPTSSSTFNVDDFFQDNGDLFSSDPPEAL</sequence>
<evidence type="ECO:0000256" key="8">
    <source>
        <dbReference type="ARBA" id="ARBA00024343"/>
    </source>
</evidence>
<evidence type="ECO:0000256" key="4">
    <source>
        <dbReference type="ARBA" id="ARBA00023125"/>
    </source>
</evidence>
<dbReference type="InterPro" id="IPR016177">
    <property type="entry name" value="DNA-bd_dom_sf"/>
</dbReference>
<dbReference type="PROSITE" id="PS51032">
    <property type="entry name" value="AP2_ERF"/>
    <property type="match status" value="1"/>
</dbReference>
<dbReference type="InterPro" id="IPR001471">
    <property type="entry name" value="AP2/ERF_dom"/>
</dbReference>
<evidence type="ECO:0000256" key="3">
    <source>
        <dbReference type="ARBA" id="ARBA00023015"/>
    </source>
</evidence>
<feature type="compositionally biased region" description="Polar residues" evidence="9">
    <location>
        <begin position="296"/>
        <end position="308"/>
    </location>
</feature>
<dbReference type="PRINTS" id="PR00367">
    <property type="entry name" value="ETHRSPELEMNT"/>
</dbReference>
<keyword evidence="5" id="KW-0010">Activator</keyword>
<organism evidence="11 12">
    <name type="scientific">Rubroshorea leprosula</name>
    <dbReference type="NCBI Taxonomy" id="152421"/>
    <lineage>
        <taxon>Eukaryota</taxon>
        <taxon>Viridiplantae</taxon>
        <taxon>Streptophyta</taxon>
        <taxon>Embryophyta</taxon>
        <taxon>Tracheophyta</taxon>
        <taxon>Spermatophyta</taxon>
        <taxon>Magnoliopsida</taxon>
        <taxon>eudicotyledons</taxon>
        <taxon>Gunneridae</taxon>
        <taxon>Pentapetalae</taxon>
        <taxon>rosids</taxon>
        <taxon>malvids</taxon>
        <taxon>Malvales</taxon>
        <taxon>Dipterocarpaceae</taxon>
        <taxon>Rubroshorea</taxon>
    </lineage>
</organism>
<comment type="subcellular location">
    <subcellularLocation>
        <location evidence="1">Nucleus</location>
    </subcellularLocation>
</comment>
<dbReference type="Pfam" id="PF00847">
    <property type="entry name" value="AP2"/>
    <property type="match status" value="1"/>
</dbReference>
<evidence type="ECO:0000256" key="2">
    <source>
        <dbReference type="ARBA" id="ARBA00022745"/>
    </source>
</evidence>
<feature type="region of interest" description="Disordered" evidence="9">
    <location>
        <begin position="186"/>
        <end position="226"/>
    </location>
</feature>
<dbReference type="CDD" id="cd00018">
    <property type="entry name" value="AP2"/>
    <property type="match status" value="1"/>
</dbReference>
<dbReference type="GO" id="GO:0005634">
    <property type="term" value="C:nucleus"/>
    <property type="evidence" value="ECO:0007669"/>
    <property type="project" value="UniProtKB-SubCell"/>
</dbReference>
<evidence type="ECO:0000256" key="1">
    <source>
        <dbReference type="ARBA" id="ARBA00004123"/>
    </source>
</evidence>
<dbReference type="GO" id="GO:0009873">
    <property type="term" value="P:ethylene-activated signaling pathway"/>
    <property type="evidence" value="ECO:0007669"/>
    <property type="project" value="UniProtKB-KW"/>
</dbReference>